<gene>
    <name evidence="1" type="ORF">RRG08_034187</name>
</gene>
<reference evidence="1" key="1">
    <citation type="journal article" date="2023" name="G3 (Bethesda)">
        <title>A reference genome for the long-term kleptoplast-retaining sea slug Elysia crispata morphotype clarki.</title>
        <authorList>
            <person name="Eastman K.E."/>
            <person name="Pendleton A.L."/>
            <person name="Shaikh M.A."/>
            <person name="Suttiyut T."/>
            <person name="Ogas R."/>
            <person name="Tomko P."/>
            <person name="Gavelis G."/>
            <person name="Widhalm J.R."/>
            <person name="Wisecaver J.H."/>
        </authorList>
    </citation>
    <scope>NUCLEOTIDE SEQUENCE</scope>
    <source>
        <strain evidence="1">ECLA1</strain>
    </source>
</reference>
<dbReference type="EMBL" id="JAWDGP010000238">
    <property type="protein sequence ID" value="KAK3802420.1"/>
    <property type="molecule type" value="Genomic_DNA"/>
</dbReference>
<organism evidence="1 2">
    <name type="scientific">Elysia crispata</name>
    <name type="common">lettuce slug</name>
    <dbReference type="NCBI Taxonomy" id="231223"/>
    <lineage>
        <taxon>Eukaryota</taxon>
        <taxon>Metazoa</taxon>
        <taxon>Spiralia</taxon>
        <taxon>Lophotrochozoa</taxon>
        <taxon>Mollusca</taxon>
        <taxon>Gastropoda</taxon>
        <taxon>Heterobranchia</taxon>
        <taxon>Euthyneura</taxon>
        <taxon>Panpulmonata</taxon>
        <taxon>Sacoglossa</taxon>
        <taxon>Placobranchoidea</taxon>
        <taxon>Plakobranchidae</taxon>
        <taxon>Elysia</taxon>
    </lineage>
</organism>
<dbReference type="Proteomes" id="UP001283361">
    <property type="component" value="Unassembled WGS sequence"/>
</dbReference>
<protein>
    <submittedName>
        <fullName evidence="1">Uncharacterized protein</fullName>
    </submittedName>
</protein>
<accession>A0AAE1BAV0</accession>
<evidence type="ECO:0000313" key="1">
    <source>
        <dbReference type="EMBL" id="KAK3802420.1"/>
    </source>
</evidence>
<dbReference type="AlphaFoldDB" id="A0AAE1BAV0"/>
<proteinExistence type="predicted"/>
<keyword evidence="2" id="KW-1185">Reference proteome</keyword>
<sequence length="102" mass="11361">MAVCVCKQVSEANSGSYDVCWPLGKPRVLSTLRWMTSHLKPLVKLMTEGQASREGGTAVRHVFTMTASTRTAWVFRMGLRWKTPITSTSLACFIRKGHENSS</sequence>
<name>A0AAE1BAV0_9GAST</name>
<evidence type="ECO:0000313" key="2">
    <source>
        <dbReference type="Proteomes" id="UP001283361"/>
    </source>
</evidence>
<comment type="caution">
    <text evidence="1">The sequence shown here is derived from an EMBL/GenBank/DDBJ whole genome shotgun (WGS) entry which is preliminary data.</text>
</comment>